<dbReference type="Proteomes" id="UP000694551">
    <property type="component" value="Unplaced"/>
</dbReference>
<evidence type="ECO:0000256" key="1">
    <source>
        <dbReference type="ARBA" id="ARBA00004604"/>
    </source>
</evidence>
<comment type="subcellular location">
    <subcellularLocation>
        <location evidence="1">Nucleus</location>
        <location evidence="1">Nucleolus</location>
    </subcellularLocation>
</comment>
<name>A0A8D0F880_STROC</name>
<keyword evidence="4" id="KW-0539">Nucleus</keyword>
<reference evidence="5" key="2">
    <citation type="submission" date="2025-09" db="UniProtKB">
        <authorList>
            <consortium name="Ensembl"/>
        </authorList>
    </citation>
    <scope>IDENTIFICATION</scope>
</reference>
<keyword evidence="3" id="KW-0597">Phosphoprotein</keyword>
<evidence type="ECO:0000313" key="6">
    <source>
        <dbReference type="Proteomes" id="UP000694551"/>
    </source>
</evidence>
<dbReference type="Pfam" id="PF04615">
    <property type="entry name" value="Utp14"/>
    <property type="match status" value="1"/>
</dbReference>
<reference evidence="5" key="1">
    <citation type="submission" date="2025-08" db="UniProtKB">
        <authorList>
            <consortium name="Ensembl"/>
        </authorList>
    </citation>
    <scope>IDENTIFICATION</scope>
</reference>
<dbReference type="PANTHER" id="PTHR14150:SF12">
    <property type="entry name" value="U3 SMALL NUCLEOLAR RNA-ASSOCIATED PROTEIN 14 HOMOLOG A"/>
    <property type="match status" value="1"/>
</dbReference>
<dbReference type="Ensembl" id="ENSSOCT00000013369.1">
    <property type="protein sequence ID" value="ENSSOCP00000013008.1"/>
    <property type="gene ID" value="ENSSOCG00000009886.1"/>
</dbReference>
<dbReference type="PANTHER" id="PTHR14150">
    <property type="entry name" value="U3 SMALL NUCLEOLAR RNA-ASSOCIATED PROTEIN 14"/>
    <property type="match status" value="1"/>
</dbReference>
<organism evidence="5 6">
    <name type="scientific">Strix occidentalis caurina</name>
    <name type="common">northern spotted owl</name>
    <dbReference type="NCBI Taxonomy" id="311401"/>
    <lineage>
        <taxon>Eukaryota</taxon>
        <taxon>Metazoa</taxon>
        <taxon>Chordata</taxon>
        <taxon>Craniata</taxon>
        <taxon>Vertebrata</taxon>
        <taxon>Euteleostomi</taxon>
        <taxon>Archelosauria</taxon>
        <taxon>Archosauria</taxon>
        <taxon>Dinosauria</taxon>
        <taxon>Saurischia</taxon>
        <taxon>Theropoda</taxon>
        <taxon>Coelurosauria</taxon>
        <taxon>Aves</taxon>
        <taxon>Neognathae</taxon>
        <taxon>Neoaves</taxon>
        <taxon>Telluraves</taxon>
        <taxon>Strigiformes</taxon>
        <taxon>Strigidae</taxon>
        <taxon>Strix</taxon>
    </lineage>
</organism>
<evidence type="ECO:0000256" key="2">
    <source>
        <dbReference type="ARBA" id="ARBA00007774"/>
    </source>
</evidence>
<evidence type="ECO:0000313" key="5">
    <source>
        <dbReference type="Ensembl" id="ENSSOCP00000013008.1"/>
    </source>
</evidence>
<accession>A0A8D0F880</accession>
<evidence type="ECO:0000256" key="4">
    <source>
        <dbReference type="ARBA" id="ARBA00023242"/>
    </source>
</evidence>
<comment type="similarity">
    <text evidence="2">Belongs to the UTP14 family.</text>
</comment>
<dbReference type="GO" id="GO:0006364">
    <property type="term" value="P:rRNA processing"/>
    <property type="evidence" value="ECO:0007669"/>
    <property type="project" value="InterPro"/>
</dbReference>
<dbReference type="AlphaFoldDB" id="A0A8D0F880"/>
<keyword evidence="6" id="KW-1185">Reference proteome</keyword>
<dbReference type="GO" id="GO:0032040">
    <property type="term" value="C:small-subunit processome"/>
    <property type="evidence" value="ECO:0007669"/>
    <property type="project" value="InterPro"/>
</dbReference>
<dbReference type="InterPro" id="IPR006709">
    <property type="entry name" value="SSU_processome_Utp14"/>
</dbReference>
<evidence type="ECO:0000256" key="3">
    <source>
        <dbReference type="ARBA" id="ARBA00022553"/>
    </source>
</evidence>
<proteinExistence type="inferred from homology"/>
<protein>
    <submittedName>
        <fullName evidence="5">Uncharacterized protein</fullName>
    </submittedName>
</protein>
<sequence length="179" mass="19493">MVPSGGGGRGCRRRPRPAAGLTLVLGLHTRFPTVLHAQTLGFGAGARCCPWVRALLCCSGRLEEKHTGSTQGAFWFIFFSCRRKLAERTEASTQVSEFNVSCKGAGEKLVLSELLQPIRPKSALSTVKKELTKVKQKKAVELPLSKEEAERVSGPSRQQRKVLALWGSNVEPLSAPLLL</sequence>